<evidence type="ECO:0000313" key="3">
    <source>
        <dbReference type="Proteomes" id="UP000029733"/>
    </source>
</evidence>
<dbReference type="OrthoDB" id="1629003at2"/>
<keyword evidence="1" id="KW-0812">Transmembrane</keyword>
<keyword evidence="1" id="KW-0472">Membrane</keyword>
<dbReference type="AlphaFoldDB" id="A0A4U8TAL0"/>
<feature type="transmembrane region" description="Helical" evidence="1">
    <location>
        <begin position="152"/>
        <end position="170"/>
    </location>
</feature>
<dbReference type="InterPro" id="IPR009898">
    <property type="entry name" value="DUF1440"/>
</dbReference>
<evidence type="ECO:0000256" key="1">
    <source>
        <dbReference type="SAM" id="Phobius"/>
    </source>
</evidence>
<organism evidence="2 3">
    <name type="scientific">Helicobacter jaachi</name>
    <dbReference type="NCBI Taxonomy" id="1677920"/>
    <lineage>
        <taxon>Bacteria</taxon>
        <taxon>Pseudomonadati</taxon>
        <taxon>Campylobacterota</taxon>
        <taxon>Epsilonproteobacteria</taxon>
        <taxon>Campylobacterales</taxon>
        <taxon>Helicobacteraceae</taxon>
        <taxon>Helicobacter</taxon>
    </lineage>
</organism>
<accession>A0A4U8TAL0</accession>
<dbReference type="RefSeq" id="WP_034355137.1">
    <property type="nucleotide sequence ID" value="NZ_JRPR02000002.1"/>
</dbReference>
<evidence type="ECO:0000313" key="2">
    <source>
        <dbReference type="EMBL" id="TLD96920.1"/>
    </source>
</evidence>
<dbReference type="Proteomes" id="UP000029733">
    <property type="component" value="Unassembled WGS sequence"/>
</dbReference>
<sequence length="188" mass="21053">MQTTPKSARRYGLAALIGVIAGVFSAIVKWGWEVPFPPRNPSVPWPVDAVDALGAPLRTTPPNIFLEQIGLGNMIDWSYTFSGISLPLGTFMVHVGFAVVFAVAYCVIAEVYPRIKMWQGAVFGIFVYLFAHVIVMPLIAEVPPLSQIPLDEHISEFFGHIVWLWAIEIVRRDLRNRITKQSDPEFCK</sequence>
<name>A0A4U8TAL0_9HELI</name>
<feature type="transmembrane region" description="Helical" evidence="1">
    <location>
        <begin position="84"/>
        <end position="108"/>
    </location>
</feature>
<reference evidence="2 3" key="1">
    <citation type="journal article" date="2014" name="Genome Announc.">
        <title>Draft genome sequences of eight enterohepatic helicobacter species isolated from both laboratory and wild rodents.</title>
        <authorList>
            <person name="Sheh A."/>
            <person name="Shen Z."/>
            <person name="Fox J.G."/>
        </authorList>
    </citation>
    <scope>NUCLEOTIDE SEQUENCE [LARGE SCALE GENOMIC DNA]</scope>
    <source>
        <strain evidence="2 3">MIT 09-6949</strain>
    </source>
</reference>
<dbReference type="Pfam" id="PF07274">
    <property type="entry name" value="DUF1440"/>
    <property type="match status" value="1"/>
</dbReference>
<keyword evidence="1" id="KW-1133">Transmembrane helix</keyword>
<proteinExistence type="predicted"/>
<dbReference type="STRING" id="1677920.LS71_06065"/>
<gene>
    <name evidence="2" type="ORF">LS71_004840</name>
</gene>
<feature type="transmembrane region" description="Helical" evidence="1">
    <location>
        <begin position="12"/>
        <end position="32"/>
    </location>
</feature>
<keyword evidence="3" id="KW-1185">Reference proteome</keyword>
<protein>
    <submittedName>
        <fullName evidence="2">DUF1440 domain-containing protein</fullName>
    </submittedName>
</protein>
<comment type="caution">
    <text evidence="2">The sequence shown here is derived from an EMBL/GenBank/DDBJ whole genome shotgun (WGS) entry which is preliminary data.</text>
</comment>
<dbReference type="EMBL" id="JRPR02000002">
    <property type="protein sequence ID" value="TLD96920.1"/>
    <property type="molecule type" value="Genomic_DNA"/>
</dbReference>
<feature type="transmembrane region" description="Helical" evidence="1">
    <location>
        <begin position="120"/>
        <end position="140"/>
    </location>
</feature>